<organism evidence="1 2">
    <name type="scientific">Acrocarpospora corrugata</name>
    <dbReference type="NCBI Taxonomy" id="35763"/>
    <lineage>
        <taxon>Bacteria</taxon>
        <taxon>Bacillati</taxon>
        <taxon>Actinomycetota</taxon>
        <taxon>Actinomycetes</taxon>
        <taxon>Streptosporangiales</taxon>
        <taxon>Streptosporangiaceae</taxon>
        <taxon>Acrocarpospora</taxon>
    </lineage>
</organism>
<dbReference type="AlphaFoldDB" id="A0A5M3W715"/>
<evidence type="ECO:0000313" key="2">
    <source>
        <dbReference type="Proteomes" id="UP000334990"/>
    </source>
</evidence>
<reference evidence="1 2" key="1">
    <citation type="submission" date="2019-10" db="EMBL/GenBank/DDBJ databases">
        <title>Whole genome shotgun sequence of Acrocarpospora corrugata NBRC 13972.</title>
        <authorList>
            <person name="Ichikawa N."/>
            <person name="Kimura A."/>
            <person name="Kitahashi Y."/>
            <person name="Komaki H."/>
            <person name="Oguchi A."/>
        </authorList>
    </citation>
    <scope>NUCLEOTIDE SEQUENCE [LARGE SCALE GENOMIC DNA]</scope>
    <source>
        <strain evidence="1 2">NBRC 13972</strain>
    </source>
</reference>
<keyword evidence="2" id="KW-1185">Reference proteome</keyword>
<protein>
    <submittedName>
        <fullName evidence="1">Uncharacterized protein</fullName>
    </submittedName>
</protein>
<accession>A0A5M3W715</accession>
<sequence length="280" mass="32119">MAHKQLRPANARQTDDRLKLHLRTIRADGREFQVITLRPGTRARFSTNYYHGTWHVLSDPHGARLLARLLWGLSYQRRPDTLIVIGHDHLDPNPFDAETPTPIALVPADLTHLPHKTANRVRQSLSAPGPSRSTVRWHTWGLDAEVDRYRSMRADRSWWQEYHPDPDSRGAEVNMIGGMLTFRGSATLLRSWALGVATLGEHLYYGMDYVEIDHPDYEVCRSNGEVQTFLDYHRKVSTAKVSRREILSSAPASTDPATLRPLIWNHTETIRDRRRPLKAT</sequence>
<comment type="caution">
    <text evidence="1">The sequence shown here is derived from an EMBL/GenBank/DDBJ whole genome shotgun (WGS) entry which is preliminary data.</text>
</comment>
<dbReference type="RefSeq" id="WP_155340682.1">
    <property type="nucleotide sequence ID" value="NZ_BAAABN010000076.1"/>
</dbReference>
<gene>
    <name evidence="1" type="ORF">Acor_66720</name>
</gene>
<name>A0A5M3W715_9ACTN</name>
<proteinExistence type="predicted"/>
<dbReference type="OrthoDB" id="4350139at2"/>
<dbReference type="EMBL" id="BLAD01000084">
    <property type="protein sequence ID" value="GES04604.1"/>
    <property type="molecule type" value="Genomic_DNA"/>
</dbReference>
<dbReference type="Proteomes" id="UP000334990">
    <property type="component" value="Unassembled WGS sequence"/>
</dbReference>
<evidence type="ECO:0000313" key="1">
    <source>
        <dbReference type="EMBL" id="GES04604.1"/>
    </source>
</evidence>